<proteinExistence type="predicted"/>
<dbReference type="STRING" id="348780.NP_2496A"/>
<protein>
    <recommendedName>
        <fullName evidence="1">DUF8048 domain-containing protein</fullName>
    </recommendedName>
</protein>
<evidence type="ECO:0000313" key="2">
    <source>
        <dbReference type="EMBL" id="CAI49339.1"/>
    </source>
</evidence>
<dbReference type="eggNOG" id="arCOG06309">
    <property type="taxonomic scope" value="Archaea"/>
</dbReference>
<reference evidence="2 3" key="1">
    <citation type="journal article" date="2005" name="Genome Res.">
        <title>Living with two extremes: conclusions from the genome sequence of Natronomonas pharaonis.</title>
        <authorList>
            <person name="Falb M."/>
            <person name="Pfeiffer F."/>
            <person name="Palm P."/>
            <person name="Rodewald K."/>
            <person name="Hickmann V."/>
            <person name="Tittor J."/>
            <person name="Oesterhelt D."/>
        </authorList>
    </citation>
    <scope>NUCLEOTIDE SEQUENCE [LARGE SCALE GENOMIC DNA]</scope>
    <source>
        <strain evidence="3">ATCC 35678 / DSM 2160 / CIP 103997 / JCM 8858 / NBRC 14720 / NCIMB 2260 / Gabara</strain>
    </source>
</reference>
<evidence type="ECO:0000313" key="3">
    <source>
        <dbReference type="Proteomes" id="UP000002698"/>
    </source>
</evidence>
<dbReference type="EMBL" id="CR936257">
    <property type="protein sequence ID" value="CAI49339.1"/>
    <property type="molecule type" value="Genomic_DNA"/>
</dbReference>
<sequence>MSGDPLDGNALVLAAAKASVSGEQLPKLVDDAQSRLADRRDAYRRRYECVHDDDDRTVFLVEEGHWQTLGDEWGLDDQAWRALRRAHREQLGQLAGDLDRRQEFDAALELREVVVIGTEQSVPG</sequence>
<keyword evidence="3" id="KW-1185">Reference proteome</keyword>
<dbReference type="OrthoDB" id="235313at2157"/>
<name>A0A1U7EW91_NATPD</name>
<dbReference type="KEGG" id="nph:NP_2496A"/>
<dbReference type="Pfam" id="PF26222">
    <property type="entry name" value="DUF8048"/>
    <property type="match status" value="1"/>
</dbReference>
<dbReference type="EnsemblBacteria" id="CAI49339">
    <property type="protein sequence ID" value="CAI49339"/>
    <property type="gene ID" value="NP_2496A"/>
</dbReference>
<accession>A0A1U7EW91</accession>
<dbReference type="GeneID" id="3701465"/>
<organism evidence="2 3">
    <name type="scientific">Natronomonas pharaonis (strain ATCC 35678 / DSM 2160 / CIP 103997 / JCM 8858 / NBRC 14720 / NCIMB 2260 / Gabara)</name>
    <name type="common">Halobacterium pharaonis</name>
    <dbReference type="NCBI Taxonomy" id="348780"/>
    <lineage>
        <taxon>Archaea</taxon>
        <taxon>Methanobacteriati</taxon>
        <taxon>Methanobacteriota</taxon>
        <taxon>Stenosarchaea group</taxon>
        <taxon>Halobacteria</taxon>
        <taxon>Halobacteriales</taxon>
        <taxon>Natronomonadaceae</taxon>
        <taxon>Natronomonas</taxon>
    </lineage>
</organism>
<dbReference type="AlphaFoldDB" id="A0A1U7EW91"/>
<dbReference type="InterPro" id="IPR058361">
    <property type="entry name" value="DUF8048"/>
</dbReference>
<feature type="domain" description="DUF8048" evidence="1">
    <location>
        <begin position="4"/>
        <end position="118"/>
    </location>
</feature>
<dbReference type="HOGENOM" id="CLU_149761_0_0_2"/>
<dbReference type="RefSeq" id="WP_011322965.1">
    <property type="nucleotide sequence ID" value="NC_007426.1"/>
</dbReference>
<evidence type="ECO:0000259" key="1">
    <source>
        <dbReference type="Pfam" id="PF26222"/>
    </source>
</evidence>
<gene>
    <name evidence="2" type="ordered locus">NP_2496A</name>
</gene>
<dbReference type="Proteomes" id="UP000002698">
    <property type="component" value="Chromosome"/>
</dbReference>